<dbReference type="Proteomes" id="UP000583929">
    <property type="component" value="Unassembled WGS sequence"/>
</dbReference>
<organism evidence="2 3">
    <name type="scientific">Cannabis sativa</name>
    <name type="common">Hemp</name>
    <name type="synonym">Marijuana</name>
    <dbReference type="NCBI Taxonomy" id="3483"/>
    <lineage>
        <taxon>Eukaryota</taxon>
        <taxon>Viridiplantae</taxon>
        <taxon>Streptophyta</taxon>
        <taxon>Embryophyta</taxon>
        <taxon>Tracheophyta</taxon>
        <taxon>Spermatophyta</taxon>
        <taxon>Magnoliopsida</taxon>
        <taxon>eudicotyledons</taxon>
        <taxon>Gunneridae</taxon>
        <taxon>Pentapetalae</taxon>
        <taxon>rosids</taxon>
        <taxon>fabids</taxon>
        <taxon>Rosales</taxon>
        <taxon>Cannabaceae</taxon>
        <taxon>Cannabis</taxon>
    </lineage>
</organism>
<evidence type="ECO:0000313" key="2">
    <source>
        <dbReference type="EMBL" id="KAF4357197.1"/>
    </source>
</evidence>
<comment type="caution">
    <text evidence="2">The sequence shown here is derived from an EMBL/GenBank/DDBJ whole genome shotgun (WGS) entry which is preliminary data.</text>
</comment>
<feature type="region of interest" description="Disordered" evidence="1">
    <location>
        <begin position="237"/>
        <end position="279"/>
    </location>
</feature>
<name>A0A7J6EFI6_CANSA</name>
<dbReference type="PANTHER" id="PTHR33018">
    <property type="entry name" value="OS10G0338966 PROTEIN-RELATED"/>
    <property type="match status" value="1"/>
</dbReference>
<proteinExistence type="predicted"/>
<accession>A0A7J6EFI6</accession>
<dbReference type="AlphaFoldDB" id="A0A7J6EFI6"/>
<dbReference type="PANTHER" id="PTHR33018:SF37">
    <property type="entry name" value="TRANSPOSASE TNP1_EN_SPM-LIKE DOMAIN-CONTAINING PROTEIN"/>
    <property type="match status" value="1"/>
</dbReference>
<evidence type="ECO:0000313" key="3">
    <source>
        <dbReference type="Proteomes" id="UP000583929"/>
    </source>
</evidence>
<sequence length="308" mass="35157">MSHGSSRTRRSLNYQVEEDAEMIFKEVGMDECENIADKEVEDLTEAEFEGIAEAECEMAEVELVQPRKMTNTSKNAQYDLYDDWQKKMCFEMMASLWRSGKSRLVKELNDAKNESERLAMKPDCIKSDAEWRSFVTQKTSKEHMAIRAKFQERRKKVVPHTLSRRGYARTIDDMKKDTKEGKVSRIEAFRRAHTKKNGEPINPTASEGELDNIIREDPNSEITENIEEDALTKLFGDPKSGRLIGQGRGITRSKLNGGKATPSEGQSLNATQSNNNPSPNNIRLDFAASMLMLQVKCEWAFNFEGILW</sequence>
<reference evidence="2 3" key="1">
    <citation type="journal article" date="2020" name="bioRxiv">
        <title>Sequence and annotation of 42 cannabis genomes reveals extensive copy number variation in cannabinoid synthesis and pathogen resistance genes.</title>
        <authorList>
            <person name="Mckernan K.J."/>
            <person name="Helbert Y."/>
            <person name="Kane L.T."/>
            <person name="Ebling H."/>
            <person name="Zhang L."/>
            <person name="Liu B."/>
            <person name="Eaton Z."/>
            <person name="Mclaughlin S."/>
            <person name="Kingan S."/>
            <person name="Baybayan P."/>
            <person name="Concepcion G."/>
            <person name="Jordan M."/>
            <person name="Riva A."/>
            <person name="Barbazuk W."/>
            <person name="Harkins T."/>
        </authorList>
    </citation>
    <scope>NUCLEOTIDE SEQUENCE [LARGE SCALE GENOMIC DNA]</scope>
    <source>
        <strain evidence="3">cv. Jamaican Lion 4</strain>
        <tissue evidence="2">Leaf</tissue>
    </source>
</reference>
<dbReference type="Pfam" id="PF03004">
    <property type="entry name" value="Transposase_24"/>
    <property type="match status" value="1"/>
</dbReference>
<protein>
    <submittedName>
        <fullName evidence="2">Uncharacterized protein</fullName>
    </submittedName>
</protein>
<dbReference type="InterPro" id="IPR004252">
    <property type="entry name" value="Probable_transposase_24"/>
</dbReference>
<evidence type="ECO:0000256" key="1">
    <source>
        <dbReference type="SAM" id="MobiDB-lite"/>
    </source>
</evidence>
<gene>
    <name evidence="2" type="ORF">G4B88_011056</name>
</gene>
<dbReference type="EMBL" id="JAATIQ010000412">
    <property type="protein sequence ID" value="KAF4357197.1"/>
    <property type="molecule type" value="Genomic_DNA"/>
</dbReference>
<keyword evidence="3" id="KW-1185">Reference proteome</keyword>
<feature type="compositionally biased region" description="Polar residues" evidence="1">
    <location>
        <begin position="263"/>
        <end position="279"/>
    </location>
</feature>